<reference evidence="1" key="1">
    <citation type="submission" date="2014-05" db="EMBL/GenBank/DDBJ databases">
        <authorList>
            <person name="Chronopoulou M."/>
        </authorList>
    </citation>
    <scope>NUCLEOTIDE SEQUENCE</scope>
    <source>
        <tissue evidence="1">Whole organism</tissue>
    </source>
</reference>
<evidence type="ECO:0000313" key="1">
    <source>
        <dbReference type="EMBL" id="CDW44528.1"/>
    </source>
</evidence>
<name>A0A0K2V1Z0_LEPSM</name>
<accession>A0A0K2V1Z0</accession>
<sequence length="46" mass="5185">MNSRVLISSPIHETDKCLLHCRHMGFKMSFFFSETVSVFPYSGGGC</sequence>
<organism evidence="1">
    <name type="scientific">Lepeophtheirus salmonis</name>
    <name type="common">Salmon louse</name>
    <name type="synonym">Caligus salmonis</name>
    <dbReference type="NCBI Taxonomy" id="72036"/>
    <lineage>
        <taxon>Eukaryota</taxon>
        <taxon>Metazoa</taxon>
        <taxon>Ecdysozoa</taxon>
        <taxon>Arthropoda</taxon>
        <taxon>Crustacea</taxon>
        <taxon>Multicrustacea</taxon>
        <taxon>Hexanauplia</taxon>
        <taxon>Copepoda</taxon>
        <taxon>Siphonostomatoida</taxon>
        <taxon>Caligidae</taxon>
        <taxon>Lepeophtheirus</taxon>
    </lineage>
</organism>
<protein>
    <submittedName>
        <fullName evidence="1">Uncharacterized protein</fullName>
    </submittedName>
</protein>
<dbReference type="EMBL" id="HACA01027167">
    <property type="protein sequence ID" value="CDW44528.1"/>
    <property type="molecule type" value="Transcribed_RNA"/>
</dbReference>
<dbReference type="AlphaFoldDB" id="A0A0K2V1Z0"/>
<proteinExistence type="predicted"/>